<dbReference type="SUPFAM" id="SSF69118">
    <property type="entry name" value="AhpD-like"/>
    <property type="match status" value="1"/>
</dbReference>
<accession>A0ABW6SGB3</accession>
<evidence type="ECO:0000313" key="2">
    <source>
        <dbReference type="EMBL" id="MFF3664027.1"/>
    </source>
</evidence>
<protein>
    <submittedName>
        <fullName evidence="2">Carboxymuconolactone decarboxylase family protein</fullName>
    </submittedName>
</protein>
<dbReference type="InterPro" id="IPR029032">
    <property type="entry name" value="AhpD-like"/>
</dbReference>
<name>A0ABW6SGB3_9ACTN</name>
<gene>
    <name evidence="2" type="ORF">ACFYXI_00435</name>
</gene>
<dbReference type="Proteomes" id="UP001602013">
    <property type="component" value="Unassembled WGS sequence"/>
</dbReference>
<dbReference type="PANTHER" id="PTHR35446:SF2">
    <property type="entry name" value="CARBOXYMUCONOLACTONE DECARBOXYLASE-LIKE DOMAIN-CONTAINING PROTEIN"/>
    <property type="match status" value="1"/>
</dbReference>
<dbReference type="PANTHER" id="PTHR35446">
    <property type="entry name" value="SI:CH211-175M2.5"/>
    <property type="match status" value="1"/>
</dbReference>
<dbReference type="NCBIfam" id="TIGR01926">
    <property type="entry name" value="peroxid_rel"/>
    <property type="match status" value="1"/>
</dbReference>
<dbReference type="InterPro" id="IPR010195">
    <property type="entry name" value="Uncharacterised_peroxidase-rel"/>
</dbReference>
<proteinExistence type="predicted"/>
<sequence>MAYISLNNDAPGILGLMIYRPETAGPLNELTELLLAGDNTLSRGDRELIAAYVSRLNKCDFCGTIHGVMAARQLPGGASQVEQACTNPHAADVTPKMRALLDIAALVQQSGRAVTQEAVDAARTAGATDPEIHDTVLIAATFCMFNRYVDGLGTFAPPARADYEPMADTLLSLGYSKSIEAIQS</sequence>
<dbReference type="InterPro" id="IPR003779">
    <property type="entry name" value="CMD-like"/>
</dbReference>
<dbReference type="Pfam" id="PF02627">
    <property type="entry name" value="CMD"/>
    <property type="match status" value="1"/>
</dbReference>
<dbReference type="RefSeq" id="WP_387407983.1">
    <property type="nucleotide sequence ID" value="NZ_JBIASD010000001.1"/>
</dbReference>
<reference evidence="2 3" key="1">
    <citation type="submission" date="2024-10" db="EMBL/GenBank/DDBJ databases">
        <title>The Natural Products Discovery Center: Release of the First 8490 Sequenced Strains for Exploring Actinobacteria Biosynthetic Diversity.</title>
        <authorList>
            <person name="Kalkreuter E."/>
            <person name="Kautsar S.A."/>
            <person name="Yang D."/>
            <person name="Bader C.D."/>
            <person name="Teijaro C.N."/>
            <person name="Fluegel L."/>
            <person name="Davis C.M."/>
            <person name="Simpson J.R."/>
            <person name="Lauterbach L."/>
            <person name="Steele A.D."/>
            <person name="Gui C."/>
            <person name="Meng S."/>
            <person name="Li G."/>
            <person name="Viehrig K."/>
            <person name="Ye F."/>
            <person name="Su P."/>
            <person name="Kiefer A.F."/>
            <person name="Nichols A."/>
            <person name="Cepeda A.J."/>
            <person name="Yan W."/>
            <person name="Fan B."/>
            <person name="Jiang Y."/>
            <person name="Adhikari A."/>
            <person name="Zheng C.-J."/>
            <person name="Schuster L."/>
            <person name="Cowan T.M."/>
            <person name="Smanski M.J."/>
            <person name="Chevrette M.G."/>
            <person name="De Carvalho L.P.S."/>
            <person name="Shen B."/>
        </authorList>
    </citation>
    <scope>NUCLEOTIDE SEQUENCE [LARGE SCALE GENOMIC DNA]</scope>
    <source>
        <strain evidence="2 3">NPDC002173</strain>
    </source>
</reference>
<dbReference type="Gene3D" id="1.20.1290.10">
    <property type="entry name" value="AhpD-like"/>
    <property type="match status" value="1"/>
</dbReference>
<dbReference type="EMBL" id="JBIASD010000001">
    <property type="protein sequence ID" value="MFF3664027.1"/>
    <property type="molecule type" value="Genomic_DNA"/>
</dbReference>
<keyword evidence="3" id="KW-1185">Reference proteome</keyword>
<evidence type="ECO:0000259" key="1">
    <source>
        <dbReference type="Pfam" id="PF02627"/>
    </source>
</evidence>
<comment type="caution">
    <text evidence="2">The sequence shown here is derived from an EMBL/GenBank/DDBJ whole genome shotgun (WGS) entry which is preliminary data.</text>
</comment>
<evidence type="ECO:0000313" key="3">
    <source>
        <dbReference type="Proteomes" id="UP001602013"/>
    </source>
</evidence>
<feature type="domain" description="Carboxymuconolactone decarboxylase-like" evidence="1">
    <location>
        <begin position="21"/>
        <end position="104"/>
    </location>
</feature>
<organism evidence="2 3">
    <name type="scientific">Microtetraspora malaysiensis</name>
    <dbReference type="NCBI Taxonomy" id="161358"/>
    <lineage>
        <taxon>Bacteria</taxon>
        <taxon>Bacillati</taxon>
        <taxon>Actinomycetota</taxon>
        <taxon>Actinomycetes</taxon>
        <taxon>Streptosporangiales</taxon>
        <taxon>Streptosporangiaceae</taxon>
        <taxon>Microtetraspora</taxon>
    </lineage>
</organism>